<dbReference type="InterPro" id="IPR015262">
    <property type="entry name" value="tRNA_Ile_lys_synt_subst-bd"/>
</dbReference>
<reference evidence="11 12" key="1">
    <citation type="submission" date="2019-03" db="EMBL/GenBank/DDBJ databases">
        <title>Genomic features of bacteria from cold environments.</title>
        <authorList>
            <person name="Shen L."/>
        </authorList>
    </citation>
    <scope>NUCLEOTIDE SEQUENCE [LARGE SCALE GENOMIC DNA]</scope>
    <source>
        <strain evidence="12">T3246-1</strain>
    </source>
</reference>
<dbReference type="EC" id="6.3.4.19" evidence="7"/>
<dbReference type="EMBL" id="SMNA01000005">
    <property type="protein sequence ID" value="TDE94332.1"/>
    <property type="molecule type" value="Genomic_DNA"/>
</dbReference>
<dbReference type="Gene3D" id="3.40.50.620">
    <property type="entry name" value="HUPs"/>
    <property type="match status" value="1"/>
</dbReference>
<evidence type="ECO:0000259" key="10">
    <source>
        <dbReference type="Pfam" id="PF09179"/>
    </source>
</evidence>
<comment type="caution">
    <text evidence="11">The sequence shown here is derived from an EMBL/GenBank/DDBJ whole genome shotgun (WGS) entry which is preliminary data.</text>
</comment>
<dbReference type="Pfam" id="PF01171">
    <property type="entry name" value="ATP_bind_3"/>
    <property type="match status" value="1"/>
</dbReference>
<evidence type="ECO:0000256" key="4">
    <source>
        <dbReference type="ARBA" id="ARBA00022741"/>
    </source>
</evidence>
<dbReference type="CDD" id="cd01992">
    <property type="entry name" value="TilS_N"/>
    <property type="match status" value="1"/>
</dbReference>
<proteinExistence type="inferred from homology"/>
<dbReference type="SUPFAM" id="SSF52402">
    <property type="entry name" value="Adenine nucleotide alpha hydrolases-like"/>
    <property type="match status" value="1"/>
</dbReference>
<feature type="domain" description="tRNA(Ile)-lysidine/2-thiocytidine synthase N-terminal" evidence="9">
    <location>
        <begin position="147"/>
        <end position="243"/>
    </location>
</feature>
<keyword evidence="12" id="KW-1185">Reference proteome</keyword>
<feature type="region of interest" description="Disordered" evidence="8">
    <location>
        <begin position="422"/>
        <end position="448"/>
    </location>
</feature>
<dbReference type="InterPro" id="IPR012795">
    <property type="entry name" value="tRNA_Ile_lys_synt_N"/>
</dbReference>
<evidence type="ECO:0000256" key="6">
    <source>
        <dbReference type="ARBA" id="ARBA00048539"/>
    </source>
</evidence>
<comment type="catalytic activity">
    <reaction evidence="6 7">
        <text>cytidine(34) in tRNA(Ile2) + L-lysine + ATP = lysidine(34) in tRNA(Ile2) + AMP + diphosphate + H(+)</text>
        <dbReference type="Rhea" id="RHEA:43744"/>
        <dbReference type="Rhea" id="RHEA-COMP:10625"/>
        <dbReference type="Rhea" id="RHEA-COMP:10670"/>
        <dbReference type="ChEBI" id="CHEBI:15378"/>
        <dbReference type="ChEBI" id="CHEBI:30616"/>
        <dbReference type="ChEBI" id="CHEBI:32551"/>
        <dbReference type="ChEBI" id="CHEBI:33019"/>
        <dbReference type="ChEBI" id="CHEBI:82748"/>
        <dbReference type="ChEBI" id="CHEBI:83665"/>
        <dbReference type="ChEBI" id="CHEBI:456215"/>
        <dbReference type="EC" id="6.3.4.19"/>
    </reaction>
</comment>
<comment type="subcellular location">
    <subcellularLocation>
        <location evidence="7">Cytoplasm</location>
    </subcellularLocation>
</comment>
<evidence type="ECO:0000313" key="12">
    <source>
        <dbReference type="Proteomes" id="UP000504882"/>
    </source>
</evidence>
<keyword evidence="5 7" id="KW-0067">ATP-binding</keyword>
<dbReference type="PANTHER" id="PTHR43033:SF1">
    <property type="entry name" value="TRNA(ILE)-LYSIDINE SYNTHASE-RELATED"/>
    <property type="match status" value="1"/>
</dbReference>
<feature type="binding site" evidence="7">
    <location>
        <begin position="25"/>
        <end position="30"/>
    </location>
    <ligand>
        <name>ATP</name>
        <dbReference type="ChEBI" id="CHEBI:30616"/>
    </ligand>
</feature>
<sequence>MRTFLQARLDDGALTPGDLVLVACSGGADSLALAAAAAFVAPRLGVRAGAVSVDHGLQDGSRAVSERAVATCAGLGLDPARVLTPDGGGVREDGSTRRVVAAGGSAGAMGEDGSVERVVAVGGAASGAAGGHGPVPDAAEGRVGGARGEGPEGAARLLRYELLDAAATEFHAVGVLLGHTRADQAETVLLGLARGSGTRALAGMAPVRGRFWRPLLDVSREQTRRACEVGDLLVWTDPTNAADGPLRTAGGAALPRAAVRDRVLPELTRALGPGVEVALARTADLARDDADLLDELARGLLEDARHRSRSDLRSGADLQDGADARAGVDLQTATGPQDGTDAVGPAVVLEVSVLVDAHPALRRRALRLAALEAGADDGALARIHVRALDALLTDWHGQGPIHLPGPTEAVRRYGRLFLRAPEASARAAAPDDPHGPTAPHRHSDNRES</sequence>
<feature type="domain" description="tRNA(Ile)-lysidine synthase substrate-binding" evidence="10">
    <location>
        <begin position="349"/>
        <end position="417"/>
    </location>
</feature>
<dbReference type="Proteomes" id="UP000504882">
    <property type="component" value="Unassembled WGS sequence"/>
</dbReference>
<organism evidence="11 12">
    <name type="scientific">Occultella glacieicola</name>
    <dbReference type="NCBI Taxonomy" id="2518684"/>
    <lineage>
        <taxon>Bacteria</taxon>
        <taxon>Bacillati</taxon>
        <taxon>Actinomycetota</taxon>
        <taxon>Actinomycetes</taxon>
        <taxon>Micrococcales</taxon>
        <taxon>Ruaniaceae</taxon>
        <taxon>Occultella</taxon>
    </lineage>
</organism>
<keyword evidence="1 7" id="KW-0963">Cytoplasm</keyword>
<dbReference type="InterPro" id="IPR012094">
    <property type="entry name" value="tRNA_Ile_lys_synt"/>
</dbReference>
<name>A0ABY2E3W3_9MICO</name>
<dbReference type="InterPro" id="IPR011063">
    <property type="entry name" value="TilS/TtcA_N"/>
</dbReference>
<evidence type="ECO:0000256" key="8">
    <source>
        <dbReference type="SAM" id="MobiDB-lite"/>
    </source>
</evidence>
<protein>
    <recommendedName>
        <fullName evidence="7">tRNA(Ile)-lysidine synthase</fullName>
        <ecNumber evidence="7">6.3.4.19</ecNumber>
    </recommendedName>
    <alternativeName>
        <fullName evidence="7">tRNA(Ile)-2-lysyl-cytidine synthase</fullName>
    </alternativeName>
    <alternativeName>
        <fullName evidence="7">tRNA(Ile)-lysidine synthetase</fullName>
    </alternativeName>
</protein>
<evidence type="ECO:0000313" key="11">
    <source>
        <dbReference type="EMBL" id="TDE94332.1"/>
    </source>
</evidence>
<dbReference type="InterPro" id="IPR014729">
    <property type="entry name" value="Rossmann-like_a/b/a_fold"/>
</dbReference>
<dbReference type="HAMAP" id="MF_01161">
    <property type="entry name" value="tRNA_Ile_lys_synt"/>
    <property type="match status" value="1"/>
</dbReference>
<evidence type="ECO:0000259" key="9">
    <source>
        <dbReference type="Pfam" id="PF01171"/>
    </source>
</evidence>
<evidence type="ECO:0000256" key="3">
    <source>
        <dbReference type="ARBA" id="ARBA00022694"/>
    </source>
</evidence>
<evidence type="ECO:0000256" key="7">
    <source>
        <dbReference type="HAMAP-Rule" id="MF_01161"/>
    </source>
</evidence>
<keyword evidence="2 7" id="KW-0436">Ligase</keyword>
<dbReference type="Gene3D" id="1.20.59.20">
    <property type="match status" value="1"/>
</dbReference>
<dbReference type="PANTHER" id="PTHR43033">
    <property type="entry name" value="TRNA(ILE)-LYSIDINE SYNTHASE-RELATED"/>
    <property type="match status" value="1"/>
</dbReference>
<gene>
    <name evidence="7" type="primary">tilS</name>
    <name evidence="11" type="ORF">EXU48_12555</name>
</gene>
<comment type="similarity">
    <text evidence="7">Belongs to the tRNA(Ile)-lysidine synthase family.</text>
</comment>
<comment type="function">
    <text evidence="7">Ligates lysine onto the cytidine present at position 34 of the AUA codon-specific tRNA(Ile) that contains the anticodon CAU, in an ATP-dependent manner. Cytidine is converted to lysidine, thus changing the amino acid specificity of the tRNA from methionine to isoleucine.</text>
</comment>
<dbReference type="SUPFAM" id="SSF82829">
    <property type="entry name" value="MesJ substrate recognition domain-like"/>
    <property type="match status" value="1"/>
</dbReference>
<evidence type="ECO:0000256" key="5">
    <source>
        <dbReference type="ARBA" id="ARBA00022840"/>
    </source>
</evidence>
<keyword evidence="4 7" id="KW-0547">Nucleotide-binding</keyword>
<evidence type="ECO:0000256" key="2">
    <source>
        <dbReference type="ARBA" id="ARBA00022598"/>
    </source>
</evidence>
<evidence type="ECO:0000256" key="1">
    <source>
        <dbReference type="ARBA" id="ARBA00022490"/>
    </source>
</evidence>
<keyword evidence="3 7" id="KW-0819">tRNA processing</keyword>
<accession>A0ABY2E3W3</accession>
<comment type="domain">
    <text evidence="7">The N-terminal region contains the highly conserved SGGXDS motif, predicted to be a P-loop motif involved in ATP binding.</text>
</comment>
<dbReference type="Pfam" id="PF09179">
    <property type="entry name" value="TilS"/>
    <property type="match status" value="1"/>
</dbReference>